<feature type="compositionally biased region" description="Basic and acidic residues" evidence="1">
    <location>
        <begin position="673"/>
        <end position="700"/>
    </location>
</feature>
<proteinExistence type="predicted"/>
<organism evidence="2 3">
    <name type="scientific">Petrolisthes cinctipes</name>
    <name type="common">Flat porcelain crab</name>
    <dbReference type="NCBI Taxonomy" id="88211"/>
    <lineage>
        <taxon>Eukaryota</taxon>
        <taxon>Metazoa</taxon>
        <taxon>Ecdysozoa</taxon>
        <taxon>Arthropoda</taxon>
        <taxon>Crustacea</taxon>
        <taxon>Multicrustacea</taxon>
        <taxon>Malacostraca</taxon>
        <taxon>Eumalacostraca</taxon>
        <taxon>Eucarida</taxon>
        <taxon>Decapoda</taxon>
        <taxon>Pleocyemata</taxon>
        <taxon>Anomura</taxon>
        <taxon>Galatheoidea</taxon>
        <taxon>Porcellanidae</taxon>
        <taxon>Petrolisthes</taxon>
    </lineage>
</organism>
<feature type="compositionally biased region" description="Basic and acidic residues" evidence="1">
    <location>
        <begin position="649"/>
        <end position="666"/>
    </location>
</feature>
<feature type="compositionally biased region" description="Basic and acidic residues" evidence="1">
    <location>
        <begin position="293"/>
        <end position="304"/>
    </location>
</feature>
<comment type="caution">
    <text evidence="2">The sequence shown here is derived from an EMBL/GenBank/DDBJ whole genome shotgun (WGS) entry which is preliminary data.</text>
</comment>
<dbReference type="Proteomes" id="UP001286313">
    <property type="component" value="Unassembled WGS sequence"/>
</dbReference>
<feature type="compositionally biased region" description="Basic and acidic residues" evidence="1">
    <location>
        <begin position="428"/>
        <end position="442"/>
    </location>
</feature>
<feature type="compositionally biased region" description="Basic and acidic residues" evidence="1">
    <location>
        <begin position="497"/>
        <end position="514"/>
    </location>
</feature>
<dbReference type="AlphaFoldDB" id="A0AAE1BIF1"/>
<feature type="region of interest" description="Disordered" evidence="1">
    <location>
        <begin position="392"/>
        <end position="538"/>
    </location>
</feature>
<evidence type="ECO:0000313" key="2">
    <source>
        <dbReference type="EMBL" id="KAK3851326.1"/>
    </source>
</evidence>
<feature type="region of interest" description="Disordered" evidence="1">
    <location>
        <begin position="283"/>
        <end position="347"/>
    </location>
</feature>
<keyword evidence="3" id="KW-1185">Reference proteome</keyword>
<feature type="compositionally biased region" description="Basic and acidic residues" evidence="1">
    <location>
        <begin position="568"/>
        <end position="578"/>
    </location>
</feature>
<feature type="region of interest" description="Disordered" evidence="1">
    <location>
        <begin position="626"/>
        <end position="702"/>
    </location>
</feature>
<evidence type="ECO:0000313" key="3">
    <source>
        <dbReference type="Proteomes" id="UP001286313"/>
    </source>
</evidence>
<feature type="region of interest" description="Disordered" evidence="1">
    <location>
        <begin position="196"/>
        <end position="261"/>
    </location>
</feature>
<accession>A0AAE1BIF1</accession>
<protein>
    <submittedName>
        <fullName evidence="2">Uncharacterized protein</fullName>
    </submittedName>
</protein>
<sequence>MLRAGGVCVAGPGDGGALSKVSPRIRALQDRLMDSLPSEGAWECLSPAQREAILSLHRCRTTSTDDSSEHGDAAPRKNNRPHSAYPRFGRSRSYDDRLESETDDSGVRGSSGATSHNSLEDDSSDPGLRRGNGRFTKAVSAERGGRRQPEAGGAARIRRPEVTNGIGNVNKMISKQISKNPATSNITLDCRNVQGEKRRRSKVDADAFKESGGGGVGGRGLEAIREAPSRRSAPPDTYDPNPKVVQGGKEVASSEDYDSGVNLRHDDSLDEFVRQVSGCDLTDATPTPTSHTLRHDCSSDRLETGEDNITPRKPSVERDPFGGWGRSQTRERTKGGRSGVEQPPLKSNLKVGYGARLNSTFDYRTSLNQEVNRYTSNWNNFILSHNVPIRPAPSAAPPRESRFAKHGGGGGGMARSTGNLAARSAALTKKDPVSWAAHDPRRTPNPSQDRNTAKKYIRSKSLDRRYLDEDSSDEESDFETRRRTDRVRRYQKGSNPNEREVGRGGGRGGEERGGPVKAKSAWDLFAPTPTPTSRDDFDEFEQVGFRNRSDFRNKWESEDGQGGRRRKTSNDSEFSRDKWSRRSCDLEVEFSNHQEHELGGGEGKMEFDRKRWYRRSCDLDLDFELHHGGHQGSEGQQHQWNPQSPRLQQHPDMHPNTMHHQEHDEGVSGGRRTRLEDYYRSKTSLDHRHDNTNNKRERSRTPHLLRGKLRLLRAFLSF</sequence>
<name>A0AAE1BIF1_PETCI</name>
<feature type="region of interest" description="Disordered" evidence="1">
    <location>
        <begin position="61"/>
        <end position="163"/>
    </location>
</feature>
<gene>
    <name evidence="2" type="ORF">Pcinc_042015</name>
</gene>
<feature type="region of interest" description="Disordered" evidence="1">
    <location>
        <begin position="552"/>
        <end position="578"/>
    </location>
</feature>
<dbReference type="EMBL" id="JAWQEG010007949">
    <property type="protein sequence ID" value="KAK3851326.1"/>
    <property type="molecule type" value="Genomic_DNA"/>
</dbReference>
<feature type="compositionally biased region" description="Gly residues" evidence="1">
    <location>
        <begin position="211"/>
        <end position="220"/>
    </location>
</feature>
<evidence type="ECO:0000256" key="1">
    <source>
        <dbReference type="SAM" id="MobiDB-lite"/>
    </source>
</evidence>
<reference evidence="2" key="1">
    <citation type="submission" date="2023-10" db="EMBL/GenBank/DDBJ databases">
        <title>Genome assemblies of two species of porcelain crab, Petrolisthes cinctipes and Petrolisthes manimaculis (Anomura: Porcellanidae).</title>
        <authorList>
            <person name="Angst P."/>
        </authorList>
    </citation>
    <scope>NUCLEOTIDE SEQUENCE</scope>
    <source>
        <strain evidence="2">PB745_01</strain>
        <tissue evidence="2">Gill</tissue>
    </source>
</reference>